<dbReference type="InterPro" id="IPR029058">
    <property type="entry name" value="AB_hydrolase_fold"/>
</dbReference>
<name>A0A101JQF5_9ACTN</name>
<dbReference type="Gene3D" id="2.60.40.2180">
    <property type="match status" value="1"/>
</dbReference>
<dbReference type="Pfam" id="PF18435">
    <property type="entry name" value="EstA_Ig_like"/>
    <property type="match status" value="1"/>
</dbReference>
<dbReference type="SUPFAM" id="SSF53474">
    <property type="entry name" value="alpha/beta-Hydrolases"/>
    <property type="match status" value="1"/>
</dbReference>
<dbReference type="PROSITE" id="PS51257">
    <property type="entry name" value="PROKAR_LIPOPROTEIN"/>
    <property type="match status" value="1"/>
</dbReference>
<protein>
    <recommendedName>
        <fullName evidence="3">Esterase Ig-like N-terminal domain-containing protein</fullName>
    </recommendedName>
</protein>
<dbReference type="EMBL" id="LLZH01000235">
    <property type="protein sequence ID" value="KUL30753.1"/>
    <property type="molecule type" value="Genomic_DNA"/>
</dbReference>
<feature type="signal peptide" evidence="2">
    <location>
        <begin position="1"/>
        <end position="24"/>
    </location>
</feature>
<evidence type="ECO:0000313" key="5">
    <source>
        <dbReference type="Proteomes" id="UP000053244"/>
    </source>
</evidence>
<dbReference type="AlphaFoldDB" id="A0A101JQF5"/>
<evidence type="ECO:0000313" key="4">
    <source>
        <dbReference type="EMBL" id="KUL30753.1"/>
    </source>
</evidence>
<feature type="chain" id="PRO_5039388415" description="Esterase Ig-like N-terminal domain-containing protein" evidence="2">
    <location>
        <begin position="25"/>
        <end position="386"/>
    </location>
</feature>
<proteinExistence type="predicted"/>
<evidence type="ECO:0000256" key="1">
    <source>
        <dbReference type="ARBA" id="ARBA00022729"/>
    </source>
</evidence>
<dbReference type="InterPro" id="IPR050955">
    <property type="entry name" value="Plant_Biomass_Hydrol_Est"/>
</dbReference>
<keyword evidence="1 2" id="KW-0732">Signal</keyword>
<evidence type="ECO:0000256" key="2">
    <source>
        <dbReference type="SAM" id="SignalP"/>
    </source>
</evidence>
<comment type="caution">
    <text evidence="4">The sequence shown here is derived from an EMBL/GenBank/DDBJ whole genome shotgun (WGS) entry which is preliminary data.</text>
</comment>
<dbReference type="PANTHER" id="PTHR43037">
    <property type="entry name" value="UNNAMED PRODUCT-RELATED"/>
    <property type="match status" value="1"/>
</dbReference>
<keyword evidence="5" id="KW-1185">Reference proteome</keyword>
<dbReference type="InterPro" id="IPR041172">
    <property type="entry name" value="EstA_Ig-like_N"/>
</dbReference>
<dbReference type="OrthoDB" id="9764953at2"/>
<dbReference type="InterPro" id="IPR000801">
    <property type="entry name" value="Esterase-like"/>
</dbReference>
<gene>
    <name evidence="4" type="ORF">ADL15_24210</name>
</gene>
<dbReference type="PANTHER" id="PTHR43037:SF1">
    <property type="entry name" value="BLL1128 PROTEIN"/>
    <property type="match status" value="1"/>
</dbReference>
<dbReference type="Proteomes" id="UP000053244">
    <property type="component" value="Unassembled WGS sequence"/>
</dbReference>
<reference evidence="4 5" key="1">
    <citation type="submission" date="2015-10" db="EMBL/GenBank/DDBJ databases">
        <authorList>
            <person name="Gilbert D.G."/>
        </authorList>
    </citation>
    <scope>NUCLEOTIDE SEQUENCE [LARGE SCALE GENOMIC DNA]</scope>
    <source>
        <strain evidence="4 5">NRRL B-16712</strain>
    </source>
</reference>
<dbReference type="RefSeq" id="WP_067695562.1">
    <property type="nucleotide sequence ID" value="NZ_LLZH01000235.1"/>
</dbReference>
<feature type="domain" description="Esterase Ig-like N-terminal" evidence="3">
    <location>
        <begin position="35"/>
        <end position="143"/>
    </location>
</feature>
<organism evidence="4 5">
    <name type="scientific">Actinoplanes awajinensis subsp. mycoplanecinus</name>
    <dbReference type="NCBI Taxonomy" id="135947"/>
    <lineage>
        <taxon>Bacteria</taxon>
        <taxon>Bacillati</taxon>
        <taxon>Actinomycetota</taxon>
        <taxon>Actinomycetes</taxon>
        <taxon>Micromonosporales</taxon>
        <taxon>Micromonosporaceae</taxon>
        <taxon>Actinoplanes</taxon>
    </lineage>
</organism>
<dbReference type="Gene3D" id="3.40.50.1820">
    <property type="entry name" value="alpha/beta hydrolase"/>
    <property type="match status" value="1"/>
</dbReference>
<sequence length="386" mass="38808">MQRRALLKGVAGALMFSGVAACSAQSGTVAANTSAIAITRVDGDGQKFIAVAVQFTEPIATAKLSAAAFTVDGRTVTKVYANTAAAVAEQGADGRFVIVELSPDDEGAALWTPASGGAAPKITMAATSVTKVGAVTAVSGTVFEPTDTAVPVSSVVSPIVDDFKQLSFADPATGQTLPYNLFVPKGYDPAKAYPLVLYLHGASVAGAGAKGALVQGLGAVAWASPADQAKNPAFVLAPQYATAASGDAGTTLNLLTALAGQYNLDKSRRYVTGQSTGATLALGITAAHPDLFAAAYVVAGQWPATLPKKPLWILAGEGATPASPSPAAHATWPSTATAADVAALEAKKATVNVVGITGGSAEQVAYTLPGIREWIMKQATAPTPAQ</sequence>
<accession>A0A101JQF5</accession>
<dbReference type="Pfam" id="PF00756">
    <property type="entry name" value="Esterase"/>
    <property type="match status" value="1"/>
</dbReference>
<evidence type="ECO:0000259" key="3">
    <source>
        <dbReference type="Pfam" id="PF18435"/>
    </source>
</evidence>